<name>A0A1W1UJ49_9DEIO</name>
<proteinExistence type="predicted"/>
<keyword evidence="2" id="KW-1185">Reference proteome</keyword>
<dbReference type="Proteomes" id="UP000192582">
    <property type="component" value="Unassembled WGS sequence"/>
</dbReference>
<evidence type="ECO:0000313" key="1">
    <source>
        <dbReference type="EMBL" id="SMB81126.1"/>
    </source>
</evidence>
<accession>A0A1W1UJ49</accession>
<gene>
    <name evidence="1" type="ORF">SAMN00790413_04474</name>
</gene>
<dbReference type="EMBL" id="FWWU01000005">
    <property type="protein sequence ID" value="SMB81126.1"/>
    <property type="molecule type" value="Genomic_DNA"/>
</dbReference>
<sequence length="231" mass="24992">MSERHPFYGAMGAPHSDMPFTAYRISPSASSAASTKCPARMRASCASIPSWYTVGRMGAREDQDCASSRMLAMELLPHWLCRVTCCDTVGERTVFSGGSPLTGRGRVQGTGSRQEQPRFGGVFRLCASGLGTAVIVLLPVTVILKLSPQQPQPSEAGFLPHPAVGLFVSVSRFLGNYGHDQVKPHSLERFPNATQRVTLPMTGVEVLIRRLDVEAFTSEGVRTALNMPALR</sequence>
<dbReference type="AlphaFoldDB" id="A0A1W1UJ49"/>
<protein>
    <submittedName>
        <fullName evidence="1">Uncharacterized protein</fullName>
    </submittedName>
</protein>
<reference evidence="1 2" key="1">
    <citation type="submission" date="2017-04" db="EMBL/GenBank/DDBJ databases">
        <authorList>
            <person name="Afonso C.L."/>
            <person name="Miller P.J."/>
            <person name="Scott M.A."/>
            <person name="Spackman E."/>
            <person name="Goraichik I."/>
            <person name="Dimitrov K.M."/>
            <person name="Suarez D.L."/>
            <person name="Swayne D.E."/>
        </authorList>
    </citation>
    <scope>NUCLEOTIDE SEQUENCE [LARGE SCALE GENOMIC DNA]</scope>
    <source>
        <strain evidence="1 2">KR-140</strain>
    </source>
</reference>
<evidence type="ECO:0000313" key="2">
    <source>
        <dbReference type="Proteomes" id="UP000192582"/>
    </source>
</evidence>
<organism evidence="1 2">
    <name type="scientific">Deinococcus hopiensis KR-140</name>
    <dbReference type="NCBI Taxonomy" id="695939"/>
    <lineage>
        <taxon>Bacteria</taxon>
        <taxon>Thermotogati</taxon>
        <taxon>Deinococcota</taxon>
        <taxon>Deinococci</taxon>
        <taxon>Deinococcales</taxon>
        <taxon>Deinococcaceae</taxon>
        <taxon>Deinococcus</taxon>
    </lineage>
</organism>